<dbReference type="EMBL" id="JADJMS010000013">
    <property type="protein sequence ID" value="MBK7414842.1"/>
    <property type="molecule type" value="Genomic_DNA"/>
</dbReference>
<keyword evidence="2" id="KW-1133">Transmembrane helix</keyword>
<keyword evidence="2" id="KW-0472">Membrane</keyword>
<organism evidence="3 4">
    <name type="scientific">Candidatus Dechloromonas phosphorivorans</name>
    <dbReference type="NCBI Taxonomy" id="2899244"/>
    <lineage>
        <taxon>Bacteria</taxon>
        <taxon>Pseudomonadati</taxon>
        <taxon>Pseudomonadota</taxon>
        <taxon>Betaproteobacteria</taxon>
        <taxon>Rhodocyclales</taxon>
        <taxon>Azonexaceae</taxon>
        <taxon>Dechloromonas</taxon>
    </lineage>
</organism>
<evidence type="ECO:0000256" key="1">
    <source>
        <dbReference type="SAM" id="MobiDB-lite"/>
    </source>
</evidence>
<evidence type="ECO:0000313" key="3">
    <source>
        <dbReference type="EMBL" id="MBK7414842.1"/>
    </source>
</evidence>
<dbReference type="Proteomes" id="UP000739411">
    <property type="component" value="Unassembled WGS sequence"/>
</dbReference>
<evidence type="ECO:0000256" key="2">
    <source>
        <dbReference type="SAM" id="Phobius"/>
    </source>
</evidence>
<keyword evidence="2" id="KW-0812">Transmembrane</keyword>
<feature type="transmembrane region" description="Helical" evidence="2">
    <location>
        <begin position="12"/>
        <end position="31"/>
    </location>
</feature>
<reference evidence="3 4" key="1">
    <citation type="submission" date="2020-10" db="EMBL/GenBank/DDBJ databases">
        <title>Connecting structure to function with the recovery of over 1000 high-quality activated sludge metagenome-assembled genomes encoding full-length rRNA genes using long-read sequencing.</title>
        <authorList>
            <person name="Singleton C.M."/>
            <person name="Petriglieri F."/>
            <person name="Kristensen J.M."/>
            <person name="Kirkegaard R.H."/>
            <person name="Michaelsen T.Y."/>
            <person name="Andersen M.H."/>
            <person name="Karst S.M."/>
            <person name="Dueholm M.S."/>
            <person name="Nielsen P.H."/>
            <person name="Albertsen M."/>
        </authorList>
    </citation>
    <scope>NUCLEOTIDE SEQUENCE [LARGE SCALE GENOMIC DNA]</scope>
    <source>
        <strain evidence="3">EsbW_18-Q3-R4-48_BATAC.463</strain>
    </source>
</reference>
<dbReference type="AlphaFoldDB" id="A0A935MVM0"/>
<evidence type="ECO:0000313" key="4">
    <source>
        <dbReference type="Proteomes" id="UP000739411"/>
    </source>
</evidence>
<name>A0A935MVM0_9RHOO</name>
<comment type="caution">
    <text evidence="3">The sequence shown here is derived from an EMBL/GenBank/DDBJ whole genome shotgun (WGS) entry which is preliminary data.</text>
</comment>
<feature type="region of interest" description="Disordered" evidence="1">
    <location>
        <begin position="41"/>
        <end position="67"/>
    </location>
</feature>
<gene>
    <name evidence="3" type="ORF">IPJ38_06710</name>
</gene>
<protein>
    <submittedName>
        <fullName evidence="3">Uncharacterized protein</fullName>
    </submittedName>
</protein>
<proteinExistence type="predicted"/>
<accession>A0A935MVM0</accession>
<sequence>MLSTMIERIAMQPFMFIALCGVIILLHLGAYTRIRHEANLKNSSHSERRKTLRVMPDVKLPKKKPGK</sequence>